<evidence type="ECO:0000313" key="8">
    <source>
        <dbReference type="EMBL" id="ODH34740.1"/>
    </source>
</evidence>
<evidence type="ECO:0000256" key="4">
    <source>
        <dbReference type="ARBA" id="ARBA00022728"/>
    </source>
</evidence>
<dbReference type="InterPro" id="IPR008409">
    <property type="entry name" value="SPF27"/>
</dbReference>
<dbReference type="GO" id="GO:0000974">
    <property type="term" value="C:Prp19 complex"/>
    <property type="evidence" value="ECO:0007669"/>
    <property type="project" value="TreeGrafter"/>
</dbReference>
<comment type="subcellular location">
    <subcellularLocation>
        <location evidence="1">Nucleus</location>
    </subcellularLocation>
</comment>
<dbReference type="EMBL" id="LZYO01000100">
    <property type="protein sequence ID" value="ODH34740.1"/>
    <property type="molecule type" value="Genomic_DNA"/>
</dbReference>
<dbReference type="VEuPathDB" id="FungiDB:PABG_07465"/>
<dbReference type="Proteomes" id="UP000242814">
    <property type="component" value="Unassembled WGS sequence"/>
</dbReference>
<keyword evidence="4" id="KW-0747">Spliceosome</keyword>
<keyword evidence="7" id="KW-0175">Coiled coil</keyword>
<dbReference type="GO" id="GO:0008380">
    <property type="term" value="P:RNA splicing"/>
    <property type="evidence" value="ECO:0007669"/>
    <property type="project" value="UniProtKB-KW"/>
</dbReference>
<comment type="caution">
    <text evidence="8">The sequence shown here is derived from an EMBL/GenBank/DDBJ whole genome shotgun (WGS) entry which is preliminary data.</text>
</comment>
<dbReference type="PANTHER" id="PTHR13296:SF0">
    <property type="entry name" value="PRE-MRNA-SPLICING FACTOR SPF27"/>
    <property type="match status" value="1"/>
</dbReference>
<dbReference type="Pfam" id="PF05700">
    <property type="entry name" value="BCAS2"/>
    <property type="match status" value="1"/>
</dbReference>
<protein>
    <recommendedName>
        <fullName evidence="10">Pre-mRNA-splicing factor SPF27</fullName>
    </recommendedName>
</protein>
<name>A0A1D2JH79_PARBR</name>
<keyword evidence="3" id="KW-0507">mRNA processing</keyword>
<reference evidence="8 9" key="1">
    <citation type="submission" date="2016-06" db="EMBL/GenBank/DDBJ databases">
        <authorList>
            <person name="Kjaerup R.B."/>
            <person name="Dalgaard T.S."/>
            <person name="Juul-Madsen H.R."/>
        </authorList>
    </citation>
    <scope>NUCLEOTIDE SEQUENCE [LARGE SCALE GENOMIC DNA]</scope>
    <source>
        <strain evidence="8 9">Pb300</strain>
    </source>
</reference>
<feature type="coiled-coil region" evidence="7">
    <location>
        <begin position="139"/>
        <end position="166"/>
    </location>
</feature>
<keyword evidence="6" id="KW-0539">Nucleus</keyword>
<proteinExistence type="inferred from homology"/>
<evidence type="ECO:0000256" key="5">
    <source>
        <dbReference type="ARBA" id="ARBA00023187"/>
    </source>
</evidence>
<dbReference type="AlphaFoldDB" id="A0A1D2JH79"/>
<accession>A0A1D2JH79</accession>
<dbReference type="PANTHER" id="PTHR13296">
    <property type="entry name" value="BCAS2 PROTEIN"/>
    <property type="match status" value="1"/>
</dbReference>
<evidence type="ECO:0000256" key="7">
    <source>
        <dbReference type="SAM" id="Coils"/>
    </source>
</evidence>
<dbReference type="VEuPathDB" id="FungiDB:PADG_08197"/>
<evidence type="ECO:0000256" key="6">
    <source>
        <dbReference type="ARBA" id="ARBA00023242"/>
    </source>
</evidence>
<keyword evidence="5" id="KW-0508">mRNA splicing</keyword>
<dbReference type="GO" id="GO:0006397">
    <property type="term" value="P:mRNA processing"/>
    <property type="evidence" value="ECO:0007669"/>
    <property type="project" value="UniProtKB-KW"/>
</dbReference>
<organism evidence="8 9">
    <name type="scientific">Paracoccidioides brasiliensis</name>
    <dbReference type="NCBI Taxonomy" id="121759"/>
    <lineage>
        <taxon>Eukaryota</taxon>
        <taxon>Fungi</taxon>
        <taxon>Dikarya</taxon>
        <taxon>Ascomycota</taxon>
        <taxon>Pezizomycotina</taxon>
        <taxon>Eurotiomycetes</taxon>
        <taxon>Eurotiomycetidae</taxon>
        <taxon>Onygenales</taxon>
        <taxon>Ajellomycetaceae</taxon>
        <taxon>Paracoccidioides</taxon>
    </lineage>
</organism>
<dbReference type="GO" id="GO:0071013">
    <property type="term" value="C:catalytic step 2 spliceosome"/>
    <property type="evidence" value="ECO:0007669"/>
    <property type="project" value="TreeGrafter"/>
</dbReference>
<comment type="similarity">
    <text evidence="2">Belongs to the SPF27 family.</text>
</comment>
<evidence type="ECO:0000256" key="1">
    <source>
        <dbReference type="ARBA" id="ARBA00004123"/>
    </source>
</evidence>
<evidence type="ECO:0008006" key="10">
    <source>
        <dbReference type="Google" id="ProtNLM"/>
    </source>
</evidence>
<dbReference type="GO" id="GO:0071011">
    <property type="term" value="C:precatalytic spliceosome"/>
    <property type="evidence" value="ECO:0007669"/>
    <property type="project" value="TreeGrafter"/>
</dbReference>
<evidence type="ECO:0000256" key="2">
    <source>
        <dbReference type="ARBA" id="ARBA00010788"/>
    </source>
</evidence>
<evidence type="ECO:0000313" key="9">
    <source>
        <dbReference type="Proteomes" id="UP000242814"/>
    </source>
</evidence>
<gene>
    <name evidence="8" type="ORF">ACO22_03062</name>
</gene>
<sequence>MPLINYFHDSLPYIDDELTTQARAHIDKLISAELPPNFGTNLHPSLPALPQIKLSNLIKQELDRKEANLPLSGGIDLSRYEAPDAPEDTLASGKAPAEALNNWKQTLQRAYTASSHLSIRQVNLSLLDAHGKNAWLIGNSQLEDILRRIEKELQETKEATEAVHKERKLRQESAKGELVGLEDAWKRGVGGIIDVELAAERLRRDILETRRHQSKAHQQ</sequence>
<evidence type="ECO:0000256" key="3">
    <source>
        <dbReference type="ARBA" id="ARBA00022664"/>
    </source>
</evidence>